<dbReference type="PRINTS" id="PR00502">
    <property type="entry name" value="NUDIXFAMILY"/>
</dbReference>
<dbReference type="PANTHER" id="PTHR43736:SF1">
    <property type="entry name" value="DIHYDRONEOPTERIN TRIPHOSPHATE DIPHOSPHATASE"/>
    <property type="match status" value="1"/>
</dbReference>
<comment type="cofactor">
    <cofactor evidence="1">
        <name>Mg(2+)</name>
        <dbReference type="ChEBI" id="CHEBI:18420"/>
    </cofactor>
</comment>
<gene>
    <name evidence="5" type="ORF">PHO31112_02082</name>
</gene>
<dbReference type="Gene3D" id="3.90.79.10">
    <property type="entry name" value="Nucleoside Triphosphate Pyrophosphohydrolase"/>
    <property type="match status" value="1"/>
</dbReference>
<dbReference type="Proteomes" id="UP000343317">
    <property type="component" value="Unassembled WGS sequence"/>
</dbReference>
<evidence type="ECO:0000313" key="6">
    <source>
        <dbReference type="Proteomes" id="UP000343317"/>
    </source>
</evidence>
<dbReference type="InterPro" id="IPR000086">
    <property type="entry name" value="NUDIX_hydrolase_dom"/>
</dbReference>
<reference evidence="5 6" key="1">
    <citation type="submission" date="2019-08" db="EMBL/GenBank/DDBJ databases">
        <authorList>
            <person name="Peeters C."/>
        </authorList>
    </citation>
    <scope>NUCLEOTIDE SEQUENCE [LARGE SCALE GENOMIC DNA]</scope>
    <source>
        <strain evidence="5 6">LMG 31112</strain>
    </source>
</reference>
<evidence type="ECO:0000256" key="2">
    <source>
        <dbReference type="ARBA" id="ARBA00022801"/>
    </source>
</evidence>
<feature type="domain" description="Nudix hydrolase" evidence="4">
    <location>
        <begin position="1"/>
        <end position="126"/>
    </location>
</feature>
<comment type="similarity">
    <text evidence="3">Belongs to the Nudix hydrolase family.</text>
</comment>
<dbReference type="EMBL" id="CABPSM010000005">
    <property type="protein sequence ID" value="VVE00038.1"/>
    <property type="molecule type" value="Genomic_DNA"/>
</dbReference>
<dbReference type="GO" id="GO:0016787">
    <property type="term" value="F:hydrolase activity"/>
    <property type="evidence" value="ECO:0007669"/>
    <property type="project" value="UniProtKB-KW"/>
</dbReference>
<dbReference type="PROSITE" id="PS51462">
    <property type="entry name" value="NUDIX"/>
    <property type="match status" value="1"/>
</dbReference>
<dbReference type="InterPro" id="IPR020476">
    <property type="entry name" value="Nudix_hydrolase"/>
</dbReference>
<organism evidence="5 6">
    <name type="scientific">Pandoraea horticolens</name>
    <dbReference type="NCBI Taxonomy" id="2508298"/>
    <lineage>
        <taxon>Bacteria</taxon>
        <taxon>Pseudomonadati</taxon>
        <taxon>Pseudomonadota</taxon>
        <taxon>Betaproteobacteria</taxon>
        <taxon>Burkholderiales</taxon>
        <taxon>Burkholderiaceae</taxon>
        <taxon>Pandoraea</taxon>
    </lineage>
</organism>
<dbReference type="InterPro" id="IPR020084">
    <property type="entry name" value="NUDIX_hydrolase_CS"/>
</dbReference>
<proteinExistence type="inferred from homology"/>
<evidence type="ECO:0000256" key="1">
    <source>
        <dbReference type="ARBA" id="ARBA00001946"/>
    </source>
</evidence>
<dbReference type="AlphaFoldDB" id="A0A5E4UJ12"/>
<dbReference type="Pfam" id="PF00293">
    <property type="entry name" value="NUDIX"/>
    <property type="match status" value="1"/>
</dbReference>
<name>A0A5E4UJ12_9BURK</name>
<protein>
    <submittedName>
        <fullName evidence="5">NUDIX hydrolase</fullName>
    </submittedName>
</protein>
<dbReference type="PROSITE" id="PS00893">
    <property type="entry name" value="NUDIX_BOX"/>
    <property type="match status" value="1"/>
</dbReference>
<dbReference type="RefSeq" id="WP_150620426.1">
    <property type="nucleotide sequence ID" value="NZ_CABPSM010000005.1"/>
</dbReference>
<dbReference type="SUPFAM" id="SSF55811">
    <property type="entry name" value="Nudix"/>
    <property type="match status" value="1"/>
</dbReference>
<sequence>MIVSAKAILRRGDTVLFARNPRDEWELPEGQPEPGESLEDAVRREVLEECGWQVAGVSYAGSAAFEVIPARHVMLVFFECHREAGDGSSLAGSEEHSAFAWIDVSAARPDDLPLSYWNAVQRRISD</sequence>
<keyword evidence="6" id="KW-1185">Reference proteome</keyword>
<dbReference type="InterPro" id="IPR015797">
    <property type="entry name" value="NUDIX_hydrolase-like_dom_sf"/>
</dbReference>
<evidence type="ECO:0000313" key="5">
    <source>
        <dbReference type="EMBL" id="VVE00038.1"/>
    </source>
</evidence>
<accession>A0A5E4UJ12</accession>
<evidence type="ECO:0000259" key="4">
    <source>
        <dbReference type="PROSITE" id="PS51462"/>
    </source>
</evidence>
<keyword evidence="2 3" id="KW-0378">Hydrolase</keyword>
<dbReference type="PANTHER" id="PTHR43736">
    <property type="entry name" value="ADP-RIBOSE PYROPHOSPHATASE"/>
    <property type="match status" value="1"/>
</dbReference>
<evidence type="ECO:0000256" key="3">
    <source>
        <dbReference type="RuleBase" id="RU003476"/>
    </source>
</evidence>